<dbReference type="EMBL" id="CP029346">
    <property type="protein sequence ID" value="AWL10105.1"/>
    <property type="molecule type" value="Genomic_DNA"/>
</dbReference>
<dbReference type="Proteomes" id="UP000245468">
    <property type="component" value="Chromosome"/>
</dbReference>
<dbReference type="OrthoDB" id="977295at2"/>
<proteinExistence type="predicted"/>
<dbReference type="AlphaFoldDB" id="A0A2S2DXJ2"/>
<gene>
    <name evidence="1" type="ORF">HME7025_02258</name>
</gene>
<dbReference type="InterPro" id="IPR007139">
    <property type="entry name" value="DUF349"/>
</dbReference>
<protein>
    <submittedName>
        <fullName evidence="1">Uncharacterized protein</fullName>
    </submittedName>
</protein>
<reference evidence="2" key="1">
    <citation type="submission" date="2018-05" db="EMBL/GenBank/DDBJ databases">
        <title>Pseudarcicella sp. HME7025 Genome sequencing and assembly.</title>
        <authorList>
            <person name="Kim H."/>
            <person name="Kang H."/>
            <person name="Joh K."/>
        </authorList>
    </citation>
    <scope>NUCLEOTIDE SEQUENCE [LARGE SCALE GENOMIC DNA]</scope>
    <source>
        <strain evidence="2">HME7025</strain>
    </source>
</reference>
<evidence type="ECO:0000313" key="2">
    <source>
        <dbReference type="Proteomes" id="UP000245468"/>
    </source>
</evidence>
<accession>A0A2S2DXJ2</accession>
<sequence length="424" mass="49785">MEATTSNEYGFCRDGKVYIKAFLNFPEREIGFVRNTEQEALQYFVNRFELAKKKVADLSHEVKEVQNKGSFLTKVVQMKAYLAEFDGLGDFKPLFDELEKIEEYLRSLIQQNQVKNLEIKRALIEDAKNAAHGDDVLLATEQLVEIKSKWVKTGPVDRQFQDELTDTFQAILEAFFLRRRVYFEEKNRIIDEKIAKLQGFIDGVHQLRKAPDIDDSVGKVKELQKEWKTVLGLPPKKQSMLWKNFKKANDMFFEKYNRIKGIEVKPRIDPRMQELVAMTQELESKLTDQINMPAIADKAKAYLVKWKEITAQMKSLDRSLAERFRTICDKIFEMNYLLRVISYRHPALNDKPRIEQLKIMINQMDYMTKKERSELESFIAQAEQDRQMEEKPIQSKINTQKRKISMKEILLTGFKAELDQLLNA</sequence>
<organism evidence="1 2">
    <name type="scientific">Aquirufa nivalisilvae</name>
    <dbReference type="NCBI Taxonomy" id="2516557"/>
    <lineage>
        <taxon>Bacteria</taxon>
        <taxon>Pseudomonadati</taxon>
        <taxon>Bacteroidota</taxon>
        <taxon>Cytophagia</taxon>
        <taxon>Cytophagales</taxon>
        <taxon>Flectobacillaceae</taxon>
        <taxon>Aquirufa</taxon>
    </lineage>
</organism>
<dbReference type="RefSeq" id="WP_109324083.1">
    <property type="nucleotide sequence ID" value="NZ_CP029346.1"/>
</dbReference>
<keyword evidence="2" id="KW-1185">Reference proteome</keyword>
<dbReference type="Pfam" id="PF03993">
    <property type="entry name" value="DUF349"/>
    <property type="match status" value="2"/>
</dbReference>
<dbReference type="KEGG" id="psez:HME7025_02258"/>
<evidence type="ECO:0000313" key="1">
    <source>
        <dbReference type="EMBL" id="AWL10105.1"/>
    </source>
</evidence>
<name>A0A2S2DXJ2_9BACT</name>